<proteinExistence type="inferred from homology"/>
<dbReference type="InterPro" id="IPR007863">
    <property type="entry name" value="Peptidase_M16_C"/>
</dbReference>
<feature type="domain" description="Peptidase M16 C-terminal" evidence="4">
    <location>
        <begin position="165"/>
        <end position="335"/>
    </location>
</feature>
<dbReference type="RefSeq" id="WP_245900618.1">
    <property type="nucleotide sequence ID" value="NZ_QJSX01000002.1"/>
</dbReference>
<organism evidence="5 6">
    <name type="scientific">Deinococcus yavapaiensis KR-236</name>
    <dbReference type="NCBI Taxonomy" id="694435"/>
    <lineage>
        <taxon>Bacteria</taxon>
        <taxon>Thermotogati</taxon>
        <taxon>Deinococcota</taxon>
        <taxon>Deinococci</taxon>
        <taxon>Deinococcales</taxon>
        <taxon>Deinococcaceae</taxon>
        <taxon>Deinococcus</taxon>
    </lineage>
</organism>
<dbReference type="PROSITE" id="PS00143">
    <property type="entry name" value="INSULINASE"/>
    <property type="match status" value="1"/>
</dbReference>
<dbReference type="PANTHER" id="PTHR11851:SF49">
    <property type="entry name" value="MITOCHONDRIAL-PROCESSING PEPTIDASE SUBUNIT ALPHA"/>
    <property type="match status" value="1"/>
</dbReference>
<evidence type="ECO:0000259" key="3">
    <source>
        <dbReference type="Pfam" id="PF00675"/>
    </source>
</evidence>
<dbReference type="InterPro" id="IPR050361">
    <property type="entry name" value="MPP/UQCRC_Complex"/>
</dbReference>
<dbReference type="SUPFAM" id="SSF63411">
    <property type="entry name" value="LuxS/MPP-like metallohydrolase"/>
    <property type="match status" value="2"/>
</dbReference>
<dbReference type="InterPro" id="IPR011765">
    <property type="entry name" value="Pept_M16_N"/>
</dbReference>
<name>A0A318SFW3_9DEIO</name>
<dbReference type="Gene3D" id="3.30.830.10">
    <property type="entry name" value="Metalloenzyme, LuxS/M16 peptidase-like"/>
    <property type="match status" value="2"/>
</dbReference>
<dbReference type="GO" id="GO:0046872">
    <property type="term" value="F:metal ion binding"/>
    <property type="evidence" value="ECO:0007669"/>
    <property type="project" value="InterPro"/>
</dbReference>
<dbReference type="GO" id="GO:0006508">
    <property type="term" value="P:proteolysis"/>
    <property type="evidence" value="ECO:0007669"/>
    <property type="project" value="InterPro"/>
</dbReference>
<dbReference type="GO" id="GO:0004222">
    <property type="term" value="F:metalloendopeptidase activity"/>
    <property type="evidence" value="ECO:0007669"/>
    <property type="project" value="InterPro"/>
</dbReference>
<dbReference type="PANTHER" id="PTHR11851">
    <property type="entry name" value="METALLOPROTEASE"/>
    <property type="match status" value="1"/>
</dbReference>
<dbReference type="AlphaFoldDB" id="A0A318SFW3"/>
<accession>A0A318SFW3</accession>
<evidence type="ECO:0000313" key="5">
    <source>
        <dbReference type="EMBL" id="PYE55766.1"/>
    </source>
</evidence>
<comment type="caution">
    <text evidence="5">The sequence shown here is derived from an EMBL/GenBank/DDBJ whole genome shotgun (WGS) entry which is preliminary data.</text>
</comment>
<evidence type="ECO:0000313" key="6">
    <source>
        <dbReference type="Proteomes" id="UP000248326"/>
    </source>
</evidence>
<protein>
    <submittedName>
        <fullName evidence="5">Putative Zn-dependent peptidase</fullName>
    </submittedName>
</protein>
<sequence length="406" mass="44841">MFRLDVLESGLTILGEPNDAAQTVALGYFVRTGARDERLQEMGASHFIEHLLFKGSETVSGDDLNERFDRLGGNVNAFTSEETTVYHAACLPEAWEELLETLTELMRPAFRAADVEAERGVILEEIAMYEDNPASRAFDELRVSAWSPHPLGHLVLGTNETVSALTPEALRHNFEARYGTRNVTLVACGKFDWDALLRKTRELTATWPRTTFERVHAPRALTPNVTVVRDDALARTQFALIAPGLSATSPRREVGVVLADVLGGDNGRLYWSLVDTGLSDGVELAHVEFDELGAFEGGWSCDPERAKETLDVVRAELERAQREGVTEAEVRRSRKRIAVGLALRTETPYSRLFTLGMDFLYLGRPMASDEAIGRFEAVSVDAVNDLLKARPFDSAHVLALGPLATL</sequence>
<gene>
    <name evidence="5" type="ORF">DES52_102130</name>
</gene>
<feature type="domain" description="Peptidase M16 N-terminal" evidence="3">
    <location>
        <begin position="18"/>
        <end position="158"/>
    </location>
</feature>
<dbReference type="InterPro" id="IPR001431">
    <property type="entry name" value="Pept_M16_Zn_BS"/>
</dbReference>
<comment type="similarity">
    <text evidence="1 2">Belongs to the peptidase M16 family.</text>
</comment>
<keyword evidence="6" id="KW-1185">Reference proteome</keyword>
<dbReference type="EMBL" id="QJSX01000002">
    <property type="protein sequence ID" value="PYE55766.1"/>
    <property type="molecule type" value="Genomic_DNA"/>
</dbReference>
<evidence type="ECO:0000256" key="1">
    <source>
        <dbReference type="ARBA" id="ARBA00007261"/>
    </source>
</evidence>
<evidence type="ECO:0000256" key="2">
    <source>
        <dbReference type="RuleBase" id="RU004447"/>
    </source>
</evidence>
<reference evidence="5 6" key="1">
    <citation type="submission" date="2018-06" db="EMBL/GenBank/DDBJ databases">
        <title>Genomic Encyclopedia of Type Strains, Phase IV (KMG-IV): sequencing the most valuable type-strain genomes for metagenomic binning, comparative biology and taxonomic classification.</title>
        <authorList>
            <person name="Goeker M."/>
        </authorList>
    </citation>
    <scope>NUCLEOTIDE SEQUENCE [LARGE SCALE GENOMIC DNA]</scope>
    <source>
        <strain evidence="5 6">DSM 18048</strain>
    </source>
</reference>
<dbReference type="Pfam" id="PF00675">
    <property type="entry name" value="Peptidase_M16"/>
    <property type="match status" value="1"/>
</dbReference>
<dbReference type="Proteomes" id="UP000248326">
    <property type="component" value="Unassembled WGS sequence"/>
</dbReference>
<dbReference type="InterPro" id="IPR011249">
    <property type="entry name" value="Metalloenz_LuxS/M16"/>
</dbReference>
<dbReference type="Pfam" id="PF05193">
    <property type="entry name" value="Peptidase_M16_C"/>
    <property type="match status" value="1"/>
</dbReference>
<evidence type="ECO:0000259" key="4">
    <source>
        <dbReference type="Pfam" id="PF05193"/>
    </source>
</evidence>